<protein>
    <recommendedName>
        <fullName evidence="9">BZIP domain-containing protein</fullName>
    </recommendedName>
</protein>
<evidence type="ECO:0000256" key="3">
    <source>
        <dbReference type="ARBA" id="ARBA00023015"/>
    </source>
</evidence>
<reference evidence="11 12" key="1">
    <citation type="submission" date="2024-11" db="EMBL/GenBank/DDBJ databases">
        <title>Chromosome-level genome assembly of the freshwater bivalve Anodonta woodiana.</title>
        <authorList>
            <person name="Chen X."/>
        </authorList>
    </citation>
    <scope>NUCLEOTIDE SEQUENCE [LARGE SCALE GENOMIC DNA]</scope>
    <source>
        <strain evidence="11">MN2024</strain>
        <tissue evidence="11">Gills</tissue>
    </source>
</reference>
<evidence type="ECO:0000313" key="12">
    <source>
        <dbReference type="Proteomes" id="UP001634394"/>
    </source>
</evidence>
<organism evidence="11 12">
    <name type="scientific">Sinanodonta woodiana</name>
    <name type="common">Chinese pond mussel</name>
    <name type="synonym">Anodonta woodiana</name>
    <dbReference type="NCBI Taxonomy" id="1069815"/>
    <lineage>
        <taxon>Eukaryota</taxon>
        <taxon>Metazoa</taxon>
        <taxon>Spiralia</taxon>
        <taxon>Lophotrochozoa</taxon>
        <taxon>Mollusca</taxon>
        <taxon>Bivalvia</taxon>
        <taxon>Autobranchia</taxon>
        <taxon>Heteroconchia</taxon>
        <taxon>Palaeoheterodonta</taxon>
        <taxon>Unionida</taxon>
        <taxon>Unionoidea</taxon>
        <taxon>Unionidae</taxon>
        <taxon>Unioninae</taxon>
        <taxon>Sinanodonta</taxon>
    </lineage>
</organism>
<name>A0ABD3XXT4_SINWO</name>
<dbReference type="CDD" id="cd14709">
    <property type="entry name" value="bZIP_CREBL2"/>
    <property type="match status" value="1"/>
</dbReference>
<dbReference type="Proteomes" id="UP001634394">
    <property type="component" value="Unassembled WGS sequence"/>
</dbReference>
<evidence type="ECO:0000256" key="7">
    <source>
        <dbReference type="ARBA" id="ARBA00023242"/>
    </source>
</evidence>
<dbReference type="GO" id="GO:0003677">
    <property type="term" value="F:DNA binding"/>
    <property type="evidence" value="ECO:0007669"/>
    <property type="project" value="UniProtKB-KW"/>
</dbReference>
<keyword evidence="3" id="KW-0805">Transcription regulation</keyword>
<dbReference type="SUPFAM" id="SSF57959">
    <property type="entry name" value="Leucine zipper domain"/>
    <property type="match status" value="1"/>
</dbReference>
<sequence>MSTQEDDTTKESSVQEQSDRKGKKLSPAKMSGDKGARRAGRRPGRRPAKIDIRSKLERSRQSARECRARKKLRYQYLEDLVTNREKAVFMLRQELDTYRRLCEEADSGLVTEEMKERLKLDFEIPSPSQDADVEDQFSCKSSQDVDE</sequence>
<feature type="compositionally biased region" description="Basic and acidic residues" evidence="8">
    <location>
        <begin position="48"/>
        <end position="66"/>
    </location>
</feature>
<dbReference type="Gene3D" id="1.20.5.170">
    <property type="match status" value="1"/>
</dbReference>
<accession>A0ABD3XXT4</accession>
<evidence type="ECO:0000259" key="9">
    <source>
        <dbReference type="Pfam" id="PF07716"/>
    </source>
</evidence>
<dbReference type="AlphaFoldDB" id="A0ABD3XXT4"/>
<dbReference type="EMBL" id="JBJQND010000001">
    <property type="protein sequence ID" value="KAL3890995.1"/>
    <property type="molecule type" value="Genomic_DNA"/>
</dbReference>
<feature type="compositionally biased region" description="Polar residues" evidence="8">
    <location>
        <begin position="138"/>
        <end position="147"/>
    </location>
</feature>
<evidence type="ECO:0000256" key="4">
    <source>
        <dbReference type="ARBA" id="ARBA00023125"/>
    </source>
</evidence>
<keyword evidence="4" id="KW-0238">DNA-binding</keyword>
<dbReference type="GO" id="GO:0005634">
    <property type="term" value="C:nucleus"/>
    <property type="evidence" value="ECO:0007669"/>
    <property type="project" value="UniProtKB-SubCell"/>
</dbReference>
<dbReference type="InterPro" id="IPR039250">
    <property type="entry name" value="CREBL2/REPTOR-BP"/>
</dbReference>
<keyword evidence="5" id="KW-0010">Activator</keyword>
<dbReference type="PANTHER" id="PTHR21051">
    <property type="entry name" value="CAMP-RESPONSIVE ELEMENT-BINDING PROTEIN-LIKE 2"/>
    <property type="match status" value="1"/>
</dbReference>
<evidence type="ECO:0000313" key="11">
    <source>
        <dbReference type="EMBL" id="KAL3891014.1"/>
    </source>
</evidence>
<feature type="region of interest" description="Disordered" evidence="8">
    <location>
        <begin position="1"/>
        <end position="66"/>
    </location>
</feature>
<dbReference type="EMBL" id="JBJQND010000001">
    <property type="protein sequence ID" value="KAL3891014.1"/>
    <property type="molecule type" value="Genomic_DNA"/>
</dbReference>
<keyword evidence="6" id="KW-0804">Transcription</keyword>
<evidence type="ECO:0000256" key="5">
    <source>
        <dbReference type="ARBA" id="ARBA00023159"/>
    </source>
</evidence>
<feature type="domain" description="BZIP" evidence="9">
    <location>
        <begin position="57"/>
        <end position="99"/>
    </location>
</feature>
<feature type="region of interest" description="Disordered" evidence="8">
    <location>
        <begin position="123"/>
        <end position="147"/>
    </location>
</feature>
<dbReference type="PANTHER" id="PTHR21051:SF4">
    <property type="entry name" value="CAMP-RESPONSIVE ELEMENT-BINDING PROTEIN-LIKE 2"/>
    <property type="match status" value="1"/>
</dbReference>
<comment type="caution">
    <text evidence="11">The sequence shown here is derived from an EMBL/GenBank/DDBJ whole genome shotgun (WGS) entry which is preliminary data.</text>
</comment>
<dbReference type="InterPro" id="IPR004827">
    <property type="entry name" value="bZIP"/>
</dbReference>
<keyword evidence="12" id="KW-1185">Reference proteome</keyword>
<proteinExistence type="inferred from homology"/>
<dbReference type="InterPro" id="IPR046347">
    <property type="entry name" value="bZIP_sf"/>
</dbReference>
<evidence type="ECO:0000256" key="2">
    <source>
        <dbReference type="ARBA" id="ARBA00009050"/>
    </source>
</evidence>
<evidence type="ECO:0000313" key="10">
    <source>
        <dbReference type="EMBL" id="KAL3890995.1"/>
    </source>
</evidence>
<dbReference type="Pfam" id="PF07716">
    <property type="entry name" value="bZIP_2"/>
    <property type="match status" value="1"/>
</dbReference>
<evidence type="ECO:0000256" key="6">
    <source>
        <dbReference type="ARBA" id="ARBA00023163"/>
    </source>
</evidence>
<comment type="similarity">
    <text evidence="2">Belongs to the bZIP family. ATF subfamily.</text>
</comment>
<comment type="subcellular location">
    <subcellularLocation>
        <location evidence="1">Nucleus</location>
    </subcellularLocation>
</comment>
<evidence type="ECO:0000256" key="1">
    <source>
        <dbReference type="ARBA" id="ARBA00004123"/>
    </source>
</evidence>
<evidence type="ECO:0000256" key="8">
    <source>
        <dbReference type="SAM" id="MobiDB-lite"/>
    </source>
</evidence>
<feature type="compositionally biased region" description="Basic residues" evidence="8">
    <location>
        <begin position="37"/>
        <end position="47"/>
    </location>
</feature>
<keyword evidence="7" id="KW-0539">Nucleus</keyword>
<gene>
    <name evidence="10" type="ORF">ACJMK2_003261</name>
    <name evidence="11" type="ORF">ACJMK2_003279</name>
</gene>